<reference evidence="2 3" key="1">
    <citation type="submission" date="2024-10" db="EMBL/GenBank/DDBJ databases">
        <title>Updated reference genomes for cyclostephanoid diatoms.</title>
        <authorList>
            <person name="Roberts W.R."/>
            <person name="Alverson A.J."/>
        </authorList>
    </citation>
    <scope>NUCLEOTIDE SEQUENCE [LARGE SCALE GENOMIC DNA]</scope>
    <source>
        <strain evidence="2 3">AJA010-31</strain>
    </source>
</reference>
<dbReference type="CDD" id="cd00229">
    <property type="entry name" value="SGNH_hydrolase"/>
    <property type="match status" value="1"/>
</dbReference>
<dbReference type="Gene3D" id="3.40.50.1110">
    <property type="entry name" value="SGNH hydrolase"/>
    <property type="match status" value="1"/>
</dbReference>
<accession>A0ABD3MWY8</accession>
<dbReference type="InterPro" id="IPR051532">
    <property type="entry name" value="Ester_Hydrolysis_Enzymes"/>
</dbReference>
<dbReference type="InterPro" id="IPR036514">
    <property type="entry name" value="SGNH_hydro_sf"/>
</dbReference>
<keyword evidence="3" id="KW-1185">Reference proteome</keyword>
<dbReference type="EMBL" id="JALLPJ020001356">
    <property type="protein sequence ID" value="KAL3767912.1"/>
    <property type="molecule type" value="Genomic_DNA"/>
</dbReference>
<organism evidence="2 3">
    <name type="scientific">Cyclotella atomus</name>
    <dbReference type="NCBI Taxonomy" id="382360"/>
    <lineage>
        <taxon>Eukaryota</taxon>
        <taxon>Sar</taxon>
        <taxon>Stramenopiles</taxon>
        <taxon>Ochrophyta</taxon>
        <taxon>Bacillariophyta</taxon>
        <taxon>Coscinodiscophyceae</taxon>
        <taxon>Thalassiosirophycidae</taxon>
        <taxon>Stephanodiscales</taxon>
        <taxon>Stephanodiscaceae</taxon>
        <taxon>Cyclotella</taxon>
    </lineage>
</organism>
<dbReference type="Proteomes" id="UP001530400">
    <property type="component" value="Unassembled WGS sequence"/>
</dbReference>
<sequence length="252" mass="27343">MITLRSISSKMKHTTHLKLASSYTNTQPKTIRILAYGDSLTAGTSPPMDQLFPYGPSLENELNELYADSDVSVVVRWRGLPGWTASTMVEHLDDSFVGLRSAVSGIKDPALSLVIILAGTNDIGMLTSSMTKDASVEEAVETILGLHKACLELDQNDSSNDVQLQTLAVGIPGSAWQQMNPSAKKLCDDMNASLKEFAASSFDGRVTYVDFPFEYSQGDSKWSGDGLHFSPEGYEVLGVELAKSVKKILDDL</sequence>
<dbReference type="SUPFAM" id="SSF52266">
    <property type="entry name" value="SGNH hydrolase"/>
    <property type="match status" value="1"/>
</dbReference>
<dbReference type="InterPro" id="IPR013830">
    <property type="entry name" value="SGNH_hydro"/>
</dbReference>
<name>A0ABD3MWY8_9STRA</name>
<comment type="caution">
    <text evidence="2">The sequence shown here is derived from an EMBL/GenBank/DDBJ whole genome shotgun (WGS) entry which is preliminary data.</text>
</comment>
<gene>
    <name evidence="2" type="ORF">ACHAWO_001808</name>
</gene>
<feature type="domain" description="SGNH hydrolase-type esterase" evidence="1">
    <location>
        <begin position="35"/>
        <end position="236"/>
    </location>
</feature>
<evidence type="ECO:0000259" key="1">
    <source>
        <dbReference type="Pfam" id="PF13472"/>
    </source>
</evidence>
<evidence type="ECO:0000313" key="2">
    <source>
        <dbReference type="EMBL" id="KAL3767912.1"/>
    </source>
</evidence>
<evidence type="ECO:0000313" key="3">
    <source>
        <dbReference type="Proteomes" id="UP001530400"/>
    </source>
</evidence>
<dbReference type="PANTHER" id="PTHR30383:SF5">
    <property type="entry name" value="SGNH HYDROLASE-TYPE ESTERASE DOMAIN-CONTAINING PROTEIN"/>
    <property type="match status" value="1"/>
</dbReference>
<dbReference type="PANTHER" id="PTHR30383">
    <property type="entry name" value="THIOESTERASE 1/PROTEASE 1/LYSOPHOSPHOLIPASE L1"/>
    <property type="match status" value="1"/>
</dbReference>
<proteinExistence type="predicted"/>
<dbReference type="AlphaFoldDB" id="A0ABD3MWY8"/>
<dbReference type="Pfam" id="PF13472">
    <property type="entry name" value="Lipase_GDSL_2"/>
    <property type="match status" value="1"/>
</dbReference>
<protein>
    <recommendedName>
        <fullName evidence="1">SGNH hydrolase-type esterase domain-containing protein</fullName>
    </recommendedName>
</protein>